<sequence>MTGRPARRHPLVAFAAFFHLAGVLGTRPIVPLYASELGIGPAEIGVLVALFATLPLFLALRAGRWLDLRGSRSMLITCTIVAALGLALPELMPGRPGLYASQVVTGSASTLFILAAQRSVGALAAEAGARERNVAIFSLGVALASFAGPFPAGFIAETLGYGPSFLMLGGVTLASLLVAVRLPADRPDATPGVAPFPAGNPLRVLGYNPYMGRAFLISSLILMAKDIYVAYFPLHAASIGLSAGTIGVIIGLHNGGGVVMRVALLPLVECFGKNRVVVSSILLGGILFLALPMLDGIVLLTLASIGIGLALGLGQPLSISTTIALSPRDKLGEVLGVRLGFNRFTQAVVPLGFGGAVLVTGVAGVFAVVGAVLCVGATRLRIPDEHSR</sequence>
<evidence type="ECO:0000313" key="10">
    <source>
        <dbReference type="Proteomes" id="UP000023430"/>
    </source>
</evidence>
<dbReference type="Proteomes" id="UP000023430">
    <property type="component" value="Unassembled WGS sequence"/>
</dbReference>
<comment type="subcellular location">
    <subcellularLocation>
        <location evidence="1">Cell membrane</location>
        <topology evidence="1">Multi-pass membrane protein</topology>
    </subcellularLocation>
</comment>
<proteinExistence type="predicted"/>
<dbReference type="PROSITE" id="PS50850">
    <property type="entry name" value="MFS"/>
    <property type="match status" value="1"/>
</dbReference>
<feature type="transmembrane region" description="Helical" evidence="7">
    <location>
        <begin position="136"/>
        <end position="155"/>
    </location>
</feature>
<feature type="transmembrane region" description="Helical" evidence="7">
    <location>
        <begin position="237"/>
        <end position="264"/>
    </location>
</feature>
<evidence type="ECO:0000256" key="2">
    <source>
        <dbReference type="ARBA" id="ARBA00022448"/>
    </source>
</evidence>
<dbReference type="EMBL" id="JAME01000001">
    <property type="protein sequence ID" value="ETX31021.1"/>
    <property type="molecule type" value="Genomic_DNA"/>
</dbReference>
<feature type="transmembrane region" description="Helical" evidence="7">
    <location>
        <begin position="161"/>
        <end position="180"/>
    </location>
</feature>
<dbReference type="eggNOG" id="COG2814">
    <property type="taxonomic scope" value="Bacteria"/>
</dbReference>
<evidence type="ECO:0000259" key="8">
    <source>
        <dbReference type="PROSITE" id="PS50850"/>
    </source>
</evidence>
<evidence type="ECO:0000256" key="7">
    <source>
        <dbReference type="SAM" id="Phobius"/>
    </source>
</evidence>
<protein>
    <recommendedName>
        <fullName evidence="8">Major facilitator superfamily (MFS) profile domain-containing protein</fullName>
    </recommendedName>
</protein>
<dbReference type="AlphaFoldDB" id="X7FG64"/>
<organism evidence="9 10">
    <name type="scientific">Roseivivax isoporae LMG 25204</name>
    <dbReference type="NCBI Taxonomy" id="1449351"/>
    <lineage>
        <taxon>Bacteria</taxon>
        <taxon>Pseudomonadati</taxon>
        <taxon>Pseudomonadota</taxon>
        <taxon>Alphaproteobacteria</taxon>
        <taxon>Rhodobacterales</taxon>
        <taxon>Roseobacteraceae</taxon>
        <taxon>Roseivivax</taxon>
    </lineage>
</organism>
<feature type="transmembrane region" description="Helical" evidence="7">
    <location>
        <begin position="210"/>
        <end position="231"/>
    </location>
</feature>
<dbReference type="InterPro" id="IPR036259">
    <property type="entry name" value="MFS_trans_sf"/>
</dbReference>
<evidence type="ECO:0000256" key="4">
    <source>
        <dbReference type="ARBA" id="ARBA00022692"/>
    </source>
</evidence>
<dbReference type="InterPro" id="IPR050171">
    <property type="entry name" value="MFS_Transporters"/>
</dbReference>
<dbReference type="Pfam" id="PF07690">
    <property type="entry name" value="MFS_1"/>
    <property type="match status" value="1"/>
</dbReference>
<dbReference type="InterPro" id="IPR011701">
    <property type="entry name" value="MFS"/>
</dbReference>
<evidence type="ECO:0000256" key="5">
    <source>
        <dbReference type="ARBA" id="ARBA00022989"/>
    </source>
</evidence>
<feature type="transmembrane region" description="Helical" evidence="7">
    <location>
        <begin position="98"/>
        <end position="116"/>
    </location>
</feature>
<keyword evidence="5 7" id="KW-1133">Transmembrane helix</keyword>
<feature type="transmembrane region" description="Helical" evidence="7">
    <location>
        <begin position="44"/>
        <end position="62"/>
    </location>
</feature>
<reference evidence="9 10" key="1">
    <citation type="submission" date="2014-01" db="EMBL/GenBank/DDBJ databases">
        <title>Roseivivax isoporae LMG 25204 Genome Sequencing.</title>
        <authorList>
            <person name="Lai Q."/>
            <person name="Li G."/>
            <person name="Shao Z."/>
        </authorList>
    </citation>
    <scope>NUCLEOTIDE SEQUENCE [LARGE SCALE GENOMIC DNA]</scope>
    <source>
        <strain evidence="9 10">LMG 25204</strain>
    </source>
</reference>
<evidence type="ECO:0000313" key="9">
    <source>
        <dbReference type="EMBL" id="ETX31021.1"/>
    </source>
</evidence>
<dbReference type="SUPFAM" id="SSF103473">
    <property type="entry name" value="MFS general substrate transporter"/>
    <property type="match status" value="1"/>
</dbReference>
<keyword evidence="4 7" id="KW-0812">Transmembrane</keyword>
<feature type="transmembrane region" description="Helical" evidence="7">
    <location>
        <begin position="74"/>
        <end position="92"/>
    </location>
</feature>
<dbReference type="GO" id="GO:0022857">
    <property type="term" value="F:transmembrane transporter activity"/>
    <property type="evidence" value="ECO:0007669"/>
    <property type="project" value="InterPro"/>
</dbReference>
<keyword evidence="6 7" id="KW-0472">Membrane</keyword>
<dbReference type="PANTHER" id="PTHR23517">
    <property type="entry name" value="RESISTANCE PROTEIN MDTM, PUTATIVE-RELATED-RELATED"/>
    <property type="match status" value="1"/>
</dbReference>
<dbReference type="GO" id="GO:0005886">
    <property type="term" value="C:plasma membrane"/>
    <property type="evidence" value="ECO:0007669"/>
    <property type="project" value="UniProtKB-SubCell"/>
</dbReference>
<dbReference type="PANTHER" id="PTHR23517:SF3">
    <property type="entry name" value="INTEGRAL MEMBRANE TRANSPORT PROTEIN"/>
    <property type="match status" value="1"/>
</dbReference>
<dbReference type="Gene3D" id="1.20.1250.20">
    <property type="entry name" value="MFS general substrate transporter like domains"/>
    <property type="match status" value="1"/>
</dbReference>
<keyword evidence="3" id="KW-1003">Cell membrane</keyword>
<dbReference type="RefSeq" id="WP_043765122.1">
    <property type="nucleotide sequence ID" value="NZ_JAME01000001.1"/>
</dbReference>
<feature type="domain" description="Major facilitator superfamily (MFS) profile" evidence="8">
    <location>
        <begin position="1"/>
        <end position="388"/>
    </location>
</feature>
<keyword evidence="2" id="KW-0813">Transport</keyword>
<feature type="transmembrane region" description="Helical" evidence="7">
    <location>
        <begin position="276"/>
        <end position="294"/>
    </location>
</feature>
<dbReference type="STRING" id="1449351.RISW2_00290"/>
<evidence type="ECO:0000256" key="3">
    <source>
        <dbReference type="ARBA" id="ARBA00022475"/>
    </source>
</evidence>
<evidence type="ECO:0000256" key="1">
    <source>
        <dbReference type="ARBA" id="ARBA00004651"/>
    </source>
</evidence>
<dbReference type="InterPro" id="IPR020846">
    <property type="entry name" value="MFS_dom"/>
</dbReference>
<gene>
    <name evidence="9" type="ORF">RISW2_00290</name>
</gene>
<feature type="transmembrane region" description="Helical" evidence="7">
    <location>
        <begin position="347"/>
        <end position="373"/>
    </location>
</feature>
<keyword evidence="10" id="KW-1185">Reference proteome</keyword>
<name>X7FG64_9RHOB</name>
<comment type="caution">
    <text evidence="9">The sequence shown here is derived from an EMBL/GenBank/DDBJ whole genome shotgun (WGS) entry which is preliminary data.</text>
</comment>
<accession>X7FG64</accession>
<evidence type="ECO:0000256" key="6">
    <source>
        <dbReference type="ARBA" id="ARBA00023136"/>
    </source>
</evidence>
<dbReference type="PATRIC" id="fig|1449351.3.peg.56"/>